<feature type="compositionally biased region" description="Low complexity" evidence="1">
    <location>
        <begin position="356"/>
        <end position="365"/>
    </location>
</feature>
<feature type="region of interest" description="Disordered" evidence="1">
    <location>
        <begin position="298"/>
        <end position="393"/>
    </location>
</feature>
<feature type="region of interest" description="Disordered" evidence="1">
    <location>
        <begin position="23"/>
        <end position="53"/>
    </location>
</feature>
<proteinExistence type="predicted"/>
<sequence length="524" mass="59349">MTSTTVTAALTIAEQDIFATSAEWDTQTSATESTRMSSRTPDPADKTTSSTCDVEAQQQHCSHFETATNDDDSTQLWKVVRRLRRQLKVEEQEKKDSIEAVKVNTDSVALAIGLEKATNDRVAKIEKSAHELRTMAANIRAERYAVILRRELCNRNYDRNHDRNYDYNFDYDYNRKGNGSWKESGGGEWCIRKEFSDGDWVTREKFVSYLRELTAPQSYTDIDIPRLSIKPLIVISRDGRDIRRVSLATLEAYMKAVRSLYKEQCLVDGIIPNDSLGNPEVEMILSEYENLLSYTTLTTVGDGDDDEEEEEDNGDDDADEENMDGANVSREGSPVQEESSRKETEASSTVPPTAPSVQESRQQSENEQEASKDKKPKKKSGSKRSGRALSPVSQSLDPHYVFAGTTQRHHLTHQTHWKEWCIRKRYADGHRVTAEKFVAFARELTARDEYYDKDNPHLCIKPFIVNILKGGSARRASKGTVRGVLTAVRAFYMDQCNLEKVKPNVTSDLAKTTIDGIMSDYEKL</sequence>
<gene>
    <name evidence="2" type="ORF">BG015_002201</name>
</gene>
<evidence type="ECO:0000313" key="3">
    <source>
        <dbReference type="Proteomes" id="UP000748756"/>
    </source>
</evidence>
<feature type="compositionally biased region" description="Basic residues" evidence="1">
    <location>
        <begin position="374"/>
        <end position="386"/>
    </location>
</feature>
<dbReference type="EMBL" id="JAAAUQ010001425">
    <property type="protein sequence ID" value="KAF9138971.1"/>
    <property type="molecule type" value="Genomic_DNA"/>
</dbReference>
<accession>A0A9P5RNU9</accession>
<organism evidence="2 3">
    <name type="scientific">Linnemannia schmuckeri</name>
    <dbReference type="NCBI Taxonomy" id="64567"/>
    <lineage>
        <taxon>Eukaryota</taxon>
        <taxon>Fungi</taxon>
        <taxon>Fungi incertae sedis</taxon>
        <taxon>Mucoromycota</taxon>
        <taxon>Mortierellomycotina</taxon>
        <taxon>Mortierellomycetes</taxon>
        <taxon>Mortierellales</taxon>
        <taxon>Mortierellaceae</taxon>
        <taxon>Linnemannia</taxon>
    </lineage>
</organism>
<protein>
    <submittedName>
        <fullName evidence="2">Uncharacterized protein</fullName>
    </submittedName>
</protein>
<dbReference type="Proteomes" id="UP000748756">
    <property type="component" value="Unassembled WGS sequence"/>
</dbReference>
<dbReference type="OrthoDB" id="2431397at2759"/>
<name>A0A9P5RNU9_9FUNG</name>
<keyword evidence="3" id="KW-1185">Reference proteome</keyword>
<dbReference type="AlphaFoldDB" id="A0A9P5RNU9"/>
<evidence type="ECO:0000256" key="1">
    <source>
        <dbReference type="SAM" id="MobiDB-lite"/>
    </source>
</evidence>
<feature type="compositionally biased region" description="Acidic residues" evidence="1">
    <location>
        <begin position="302"/>
        <end position="323"/>
    </location>
</feature>
<evidence type="ECO:0000313" key="2">
    <source>
        <dbReference type="EMBL" id="KAF9138971.1"/>
    </source>
</evidence>
<comment type="caution">
    <text evidence="2">The sequence shown here is derived from an EMBL/GenBank/DDBJ whole genome shotgun (WGS) entry which is preliminary data.</text>
</comment>
<reference evidence="2" key="1">
    <citation type="journal article" date="2020" name="Fungal Divers.">
        <title>Resolving the Mortierellaceae phylogeny through synthesis of multi-gene phylogenetics and phylogenomics.</title>
        <authorList>
            <person name="Vandepol N."/>
            <person name="Liber J."/>
            <person name="Desiro A."/>
            <person name="Na H."/>
            <person name="Kennedy M."/>
            <person name="Barry K."/>
            <person name="Grigoriev I.V."/>
            <person name="Miller A.N."/>
            <person name="O'Donnell K."/>
            <person name="Stajich J.E."/>
            <person name="Bonito G."/>
        </authorList>
    </citation>
    <scope>NUCLEOTIDE SEQUENCE</scope>
    <source>
        <strain evidence="2">NRRL 6426</strain>
    </source>
</reference>